<accession>C4J262</accession>
<dbReference type="EMBL" id="BT084909">
    <property type="protein sequence ID" value="ACR35262.1"/>
    <property type="molecule type" value="mRNA"/>
</dbReference>
<reference evidence="1" key="1">
    <citation type="journal article" date="2009" name="PLoS Genet.">
        <title>Sequencing, mapping, and analysis of 27,455 maize full-length cDNAs.</title>
        <authorList>
            <person name="Soderlund C."/>
            <person name="Descour A."/>
            <person name="Kudrna D."/>
            <person name="Bomhoff M."/>
            <person name="Boyd L."/>
            <person name="Currie J."/>
            <person name="Angelova A."/>
            <person name="Collura K."/>
            <person name="Wissotski M."/>
            <person name="Ashley E."/>
            <person name="Morrow D."/>
            <person name="Fernandes J."/>
            <person name="Walbot V."/>
            <person name="Yu Y."/>
        </authorList>
    </citation>
    <scope>NUCLEOTIDE SEQUENCE</scope>
    <source>
        <strain evidence="1">B73</strain>
    </source>
</reference>
<evidence type="ECO:0000313" key="1">
    <source>
        <dbReference type="EMBL" id="ACR35262.1"/>
    </source>
</evidence>
<dbReference type="AlphaFoldDB" id="C4J262"/>
<reference evidence="1" key="2">
    <citation type="submission" date="2012-06" db="EMBL/GenBank/DDBJ databases">
        <authorList>
            <person name="Yu Y."/>
            <person name="Currie J."/>
            <person name="Lomeli R."/>
            <person name="Angelova A."/>
            <person name="Collura K."/>
            <person name="Wissotski M."/>
            <person name="Campos D."/>
            <person name="Kudrna D."/>
            <person name="Golser W."/>
            <person name="Ashely E."/>
            <person name="Descour A."/>
            <person name="Fernandes J."/>
            <person name="Soderlund C."/>
            <person name="Walbot V."/>
        </authorList>
    </citation>
    <scope>NUCLEOTIDE SEQUENCE</scope>
    <source>
        <strain evidence="1">B73</strain>
    </source>
</reference>
<protein>
    <submittedName>
        <fullName evidence="1">Uncharacterized protein</fullName>
    </submittedName>
</protein>
<name>C4J262_MAIZE</name>
<proteinExistence type="evidence at transcript level"/>
<sequence length="24" mass="2763">MSAKICKYGCRCSGFPLDHLCLWM</sequence>
<organism evidence="1">
    <name type="scientific">Zea mays</name>
    <name type="common">Maize</name>
    <dbReference type="NCBI Taxonomy" id="4577"/>
    <lineage>
        <taxon>Eukaryota</taxon>
        <taxon>Viridiplantae</taxon>
        <taxon>Streptophyta</taxon>
        <taxon>Embryophyta</taxon>
        <taxon>Tracheophyta</taxon>
        <taxon>Spermatophyta</taxon>
        <taxon>Magnoliopsida</taxon>
        <taxon>Liliopsida</taxon>
        <taxon>Poales</taxon>
        <taxon>Poaceae</taxon>
        <taxon>PACMAD clade</taxon>
        <taxon>Panicoideae</taxon>
        <taxon>Andropogonodae</taxon>
        <taxon>Andropogoneae</taxon>
        <taxon>Tripsacinae</taxon>
        <taxon>Zea</taxon>
    </lineage>
</organism>